<feature type="compositionally biased region" description="Polar residues" evidence="1">
    <location>
        <begin position="12"/>
        <end position="24"/>
    </location>
</feature>
<evidence type="ECO:0000259" key="3">
    <source>
        <dbReference type="Pfam" id="PF10374"/>
    </source>
</evidence>
<dbReference type="InterPro" id="IPR018834">
    <property type="entry name" value="DNA/RNA-bd_Est1-type"/>
</dbReference>
<protein>
    <recommendedName>
        <fullName evidence="6">DNA/RNA-binding domain-containing protein</fullName>
    </recommendedName>
</protein>
<dbReference type="Gene3D" id="1.25.40.10">
    <property type="entry name" value="Tetratricopeptide repeat domain"/>
    <property type="match status" value="1"/>
</dbReference>
<dbReference type="RefSeq" id="XP_014566316.1">
    <property type="nucleotide sequence ID" value="XM_014710830.1"/>
</dbReference>
<feature type="domain" description="DNA/RNA-binding" evidence="2">
    <location>
        <begin position="277"/>
        <end position="565"/>
    </location>
</feature>
<evidence type="ECO:0008006" key="6">
    <source>
        <dbReference type="Google" id="ProtNLM"/>
    </source>
</evidence>
<dbReference type="InterPro" id="IPR019458">
    <property type="entry name" value="Est1-like_N"/>
</dbReference>
<dbReference type="PANTHER" id="PTHR15696">
    <property type="entry name" value="SMG-7 SUPPRESSOR WITH MORPHOLOGICAL EFFECT ON GENITALIA PROTEIN 7"/>
    <property type="match status" value="1"/>
</dbReference>
<evidence type="ECO:0000256" key="1">
    <source>
        <dbReference type="SAM" id="MobiDB-lite"/>
    </source>
</evidence>
<gene>
    <name evidence="4" type="primary">Mo04573</name>
    <name evidence="4" type="ORF">E5Q_04573</name>
</gene>
<accession>G7E4Y3</accession>
<comment type="caution">
    <text evidence="4">The sequence shown here is derived from an EMBL/GenBank/DDBJ whole genome shotgun (WGS) entry which is preliminary data.</text>
</comment>
<dbReference type="OMA" id="WIQLIVR"/>
<evidence type="ECO:0000313" key="5">
    <source>
        <dbReference type="Proteomes" id="UP000009131"/>
    </source>
</evidence>
<dbReference type="STRING" id="764103.G7E4Y3"/>
<dbReference type="Pfam" id="PF10373">
    <property type="entry name" value="EST1_DNA_bind"/>
    <property type="match status" value="1"/>
</dbReference>
<dbReference type="OrthoDB" id="69928at2759"/>
<keyword evidence="5" id="KW-1185">Reference proteome</keyword>
<evidence type="ECO:0000313" key="4">
    <source>
        <dbReference type="EMBL" id="GAA97893.1"/>
    </source>
</evidence>
<reference evidence="4 5" key="1">
    <citation type="journal article" date="2011" name="J. Gen. Appl. Microbiol.">
        <title>Draft genome sequencing of the enigmatic basidiomycete Mixia osmundae.</title>
        <authorList>
            <person name="Nishida H."/>
            <person name="Nagatsuka Y."/>
            <person name="Sugiyama J."/>
        </authorList>
    </citation>
    <scope>NUCLEOTIDE SEQUENCE [LARGE SCALE GENOMIC DNA]</scope>
    <source>
        <strain evidence="5">CBS 9802 / IAM 14324 / JCM 22182 / KY 12970</strain>
    </source>
</reference>
<feature type="region of interest" description="Disordered" evidence="1">
    <location>
        <begin position="116"/>
        <end position="137"/>
    </location>
</feature>
<reference evidence="4 5" key="2">
    <citation type="journal article" date="2012" name="Open Biol.">
        <title>Characteristics of nucleosomes and linker DNA regions on the genome of the basidiomycete Mixia osmundae revealed by mono- and dinucleosome mapping.</title>
        <authorList>
            <person name="Nishida H."/>
            <person name="Kondo S."/>
            <person name="Matsumoto T."/>
            <person name="Suzuki Y."/>
            <person name="Yoshikawa H."/>
            <person name="Taylor T.D."/>
            <person name="Sugiyama J."/>
        </authorList>
    </citation>
    <scope>NUCLEOTIDE SEQUENCE [LARGE SCALE GENOMIC DNA]</scope>
    <source>
        <strain evidence="5">CBS 9802 / IAM 14324 / JCM 22182 / KY 12970</strain>
    </source>
</reference>
<dbReference type="InParanoid" id="G7E4Y3"/>
<feature type="compositionally biased region" description="Basic and acidic residues" evidence="1">
    <location>
        <begin position="1"/>
        <end position="11"/>
    </location>
</feature>
<name>G7E4Y3_MIXOS</name>
<evidence type="ECO:0000259" key="2">
    <source>
        <dbReference type="Pfam" id="PF10373"/>
    </source>
</evidence>
<dbReference type="eggNOG" id="KOG2162">
    <property type="taxonomic scope" value="Eukaryota"/>
</dbReference>
<dbReference type="AlphaFoldDB" id="G7E4Y3"/>
<dbReference type="PANTHER" id="PTHR15696:SF36">
    <property type="entry name" value="NONSENSE-MEDIATED MRNA DECAY FACTOR"/>
    <property type="match status" value="1"/>
</dbReference>
<feature type="region of interest" description="Disordered" evidence="1">
    <location>
        <begin position="1"/>
        <end position="28"/>
    </location>
</feature>
<sequence length="868" mass="94593">MDIRLATEQESSHQAGLAQSNASSERSRVAKEVKSLSGELRGLVKKKDPWHQDVEFLRKSLRKQCLILLFGTTSAGQPINSSSRWVDALNVLWADTSHAIIHLYRSRITALDRSAEANKTAGNSPKKPKPVQPAADSSAARRRLIHSFRAFLKTEETFWAELLARIVSRHDLKDARSSLIALDIPLGDWHAQPLESLGRGSTVGAGLGTRPAAANATGERARLAHAHAVQLCYKALICYGDLARYSQLYNSDGLKKPATSGSNGEAKREKNWSRGAECYEQARLLLPDNGNSSNQMAVLASYSSDMFSSAYYYYRALCVGQPFPTARQNLEVTFNKVLSSAANRKQAATKCDRFKHDAIAFQARLFFAKDVDALREADLALQTLLCSSLLDRELPSEVIIKVVVLAMSSLWDARMPDASKTAKVDVGSSSELVQTTALEHILRLAVSIMSIATGETMEGDLDGNAADPASATDLAQRITAVTRRLLPALRILHKWTMCHVDYLRSFVDSPSASDPLLDCLQQFWKAHASFYNALNATFALESLPASQTYHLEEDLDMMGFLPLKRGSREKTVALETHDLAGLKLAEPRQRPHPNEEQLMRISDLLTNSRLLARSPVSGTQFVGVTIQPRPLHDQLDEEIEEDPVELAMRAATGAFPDIGSETYLAMADDDDEDEVLFPPPSQVQSYRPQQQASNSSSFVLENPIDVTGRASTQPQTAADLLDQVLGGLTVPSAAPAVFAPQAPASPSKISMTRALPSSGFNAAPGAPTSALPLRGPNGSPRGSAAVSSASLFGRFSPFTSDQNGSSMAWPQQTPRDRCTPAAPCLMTLLDDLNLTPRPDHQLVQCMCAPTVVLAQCAPKRRPQMRYGL</sequence>
<dbReference type="Proteomes" id="UP000009131">
    <property type="component" value="Unassembled WGS sequence"/>
</dbReference>
<dbReference type="Pfam" id="PF10374">
    <property type="entry name" value="EST1"/>
    <property type="match status" value="1"/>
</dbReference>
<dbReference type="InterPro" id="IPR011990">
    <property type="entry name" value="TPR-like_helical_dom_sf"/>
</dbReference>
<dbReference type="EMBL" id="BABT02000146">
    <property type="protein sequence ID" value="GAA97893.1"/>
    <property type="molecule type" value="Genomic_DNA"/>
</dbReference>
<feature type="domain" description="Telomerase activating protein Est1-like N-terminal" evidence="3">
    <location>
        <begin position="88"/>
        <end position="250"/>
    </location>
</feature>
<dbReference type="InterPro" id="IPR045153">
    <property type="entry name" value="Est1/Ebs1-like"/>
</dbReference>
<organism evidence="4 5">
    <name type="scientific">Mixia osmundae (strain CBS 9802 / IAM 14324 / JCM 22182 / KY 12970)</name>
    <dbReference type="NCBI Taxonomy" id="764103"/>
    <lineage>
        <taxon>Eukaryota</taxon>
        <taxon>Fungi</taxon>
        <taxon>Dikarya</taxon>
        <taxon>Basidiomycota</taxon>
        <taxon>Pucciniomycotina</taxon>
        <taxon>Mixiomycetes</taxon>
        <taxon>Mixiales</taxon>
        <taxon>Mixiaceae</taxon>
        <taxon>Mixia</taxon>
    </lineage>
</organism>
<dbReference type="SUPFAM" id="SSF48452">
    <property type="entry name" value="TPR-like"/>
    <property type="match status" value="1"/>
</dbReference>
<dbReference type="HOGENOM" id="CLU_011778_1_0_1"/>
<proteinExistence type="predicted"/>